<reference evidence="7 8" key="1">
    <citation type="submission" date="2008-07" db="EMBL/GenBank/DDBJ databases">
        <authorList>
            <person name="El-Sayed N."/>
            <person name="Caler E."/>
            <person name="Inman J."/>
            <person name="Amedeo P."/>
            <person name="Hass B."/>
            <person name="Wortman J."/>
        </authorList>
    </citation>
    <scope>NUCLEOTIDE SEQUENCE [LARGE SCALE GENOMIC DNA]</scope>
    <source>
        <strain evidence="8">ATCC 50983 / TXsc</strain>
    </source>
</reference>
<dbReference type="InterPro" id="IPR036259">
    <property type="entry name" value="MFS_trans_sf"/>
</dbReference>
<evidence type="ECO:0000256" key="4">
    <source>
        <dbReference type="ARBA" id="ARBA00023136"/>
    </source>
</evidence>
<dbReference type="GeneID" id="9057715"/>
<feature type="transmembrane region" description="Helical" evidence="6">
    <location>
        <begin position="167"/>
        <end position="190"/>
    </location>
</feature>
<dbReference type="RefSeq" id="XP_002787929.1">
    <property type="nucleotide sequence ID" value="XM_002787883.1"/>
</dbReference>
<keyword evidence="4 6" id="KW-0472">Membrane</keyword>
<evidence type="ECO:0000256" key="5">
    <source>
        <dbReference type="SAM" id="MobiDB-lite"/>
    </source>
</evidence>
<sequence>MVALETGFKSSENSNQINDSSKERMQSSCSTRMHVPILNRGYNQVLIAGLVCFCCPGFFNALQGLGGAGNANPSANDPANIALYACFAVFGYFGGFFFNLFGPRLLMSLGGLTYAFYAAAAYISGHIVGTGWLFILAGAVLGMGAGWLWTAQGALILAYAPQNRKGHYIAIFWVIFNLGGFVGGILQLAINFDTESNTASAASYFVFIAVMILGSLTALVLLRSPSKVILEDGTRAVIAPQKTVRQEFADTASVILDKNMLMLLILFFGSNFFYTYVFNGVNGVIFTVRTRGLNSALYWLSQMVGAWTCGLLLDNARMTLRVRGIAGFWFVFVLFNIVYGFGCFLQYGYRGGYDRYKNIIDEAHRIDLAQSAYWYPCIVLILYGFGDSIVQTYAYWIMGAISFNNATLAAKYIGFYKGIQSLGAAIAWMIDLPELKVSYVIQFWICWGLFLLGMPTTWLVANRIGIPPSSEAVHRGKL</sequence>
<feature type="transmembrane region" description="Helical" evidence="6">
    <location>
        <begin position="373"/>
        <end position="396"/>
    </location>
</feature>
<dbReference type="PANTHER" id="PTHR23294">
    <property type="entry name" value="ET TRANSLATION PRODUCT-RELATED"/>
    <property type="match status" value="1"/>
</dbReference>
<feature type="transmembrane region" description="Helical" evidence="6">
    <location>
        <begin position="202"/>
        <end position="222"/>
    </location>
</feature>
<dbReference type="OMA" id="EMTFYTG"/>
<evidence type="ECO:0008006" key="9">
    <source>
        <dbReference type="Google" id="ProtNLM"/>
    </source>
</evidence>
<dbReference type="AlphaFoldDB" id="C5K840"/>
<dbReference type="InterPro" id="IPR011701">
    <property type="entry name" value="MFS"/>
</dbReference>
<dbReference type="SUPFAM" id="SSF103473">
    <property type="entry name" value="MFS general substrate transporter"/>
    <property type="match status" value="1"/>
</dbReference>
<feature type="transmembrane region" description="Helical" evidence="6">
    <location>
        <begin position="81"/>
        <end position="102"/>
    </location>
</feature>
<feature type="transmembrane region" description="Helical" evidence="6">
    <location>
        <begin position="408"/>
        <end position="429"/>
    </location>
</feature>
<dbReference type="InParanoid" id="C5K840"/>
<gene>
    <name evidence="7" type="ORF">Pmar_PMAR012713</name>
</gene>
<evidence type="ECO:0000256" key="2">
    <source>
        <dbReference type="ARBA" id="ARBA00022692"/>
    </source>
</evidence>
<protein>
    <recommendedName>
        <fullName evidence="9">DUF895 domain membrane protein</fullName>
    </recommendedName>
</protein>
<feature type="compositionally biased region" description="Polar residues" evidence="5">
    <location>
        <begin position="8"/>
        <end position="19"/>
    </location>
</feature>
<dbReference type="InterPro" id="IPR051617">
    <property type="entry name" value="UNC-93-like_regulator"/>
</dbReference>
<evidence type="ECO:0000256" key="3">
    <source>
        <dbReference type="ARBA" id="ARBA00022989"/>
    </source>
</evidence>
<evidence type="ECO:0000313" key="7">
    <source>
        <dbReference type="EMBL" id="EER19725.1"/>
    </source>
</evidence>
<evidence type="ECO:0000313" key="8">
    <source>
        <dbReference type="Proteomes" id="UP000007800"/>
    </source>
</evidence>
<dbReference type="GO" id="GO:0022857">
    <property type="term" value="F:transmembrane transporter activity"/>
    <property type="evidence" value="ECO:0007669"/>
    <property type="project" value="InterPro"/>
</dbReference>
<evidence type="ECO:0000256" key="1">
    <source>
        <dbReference type="ARBA" id="ARBA00004141"/>
    </source>
</evidence>
<keyword evidence="3 6" id="KW-1133">Transmembrane helix</keyword>
<feature type="transmembrane region" description="Helical" evidence="6">
    <location>
        <begin position="441"/>
        <end position="461"/>
    </location>
</feature>
<proteinExistence type="predicted"/>
<dbReference type="OrthoDB" id="440934at2759"/>
<feature type="transmembrane region" description="Helical" evidence="6">
    <location>
        <begin position="42"/>
        <end position="61"/>
    </location>
</feature>
<dbReference type="PANTHER" id="PTHR23294:SF59">
    <property type="entry name" value="UNC93-LIKE PROTEIN C922.05C"/>
    <property type="match status" value="1"/>
</dbReference>
<dbReference type="Proteomes" id="UP000007800">
    <property type="component" value="Unassembled WGS sequence"/>
</dbReference>
<feature type="transmembrane region" description="Helical" evidence="6">
    <location>
        <begin position="260"/>
        <end position="276"/>
    </location>
</feature>
<comment type="subcellular location">
    <subcellularLocation>
        <location evidence="1">Membrane</location>
        <topology evidence="1">Multi-pass membrane protein</topology>
    </subcellularLocation>
</comment>
<evidence type="ECO:0000256" key="6">
    <source>
        <dbReference type="SAM" id="Phobius"/>
    </source>
</evidence>
<name>C5K840_PERM5</name>
<feature type="region of interest" description="Disordered" evidence="5">
    <location>
        <begin position="1"/>
        <end position="24"/>
    </location>
</feature>
<dbReference type="GO" id="GO:0016020">
    <property type="term" value="C:membrane"/>
    <property type="evidence" value="ECO:0007669"/>
    <property type="project" value="UniProtKB-SubCell"/>
</dbReference>
<dbReference type="EMBL" id="GG671079">
    <property type="protein sequence ID" value="EER19725.1"/>
    <property type="molecule type" value="Genomic_DNA"/>
</dbReference>
<feature type="transmembrane region" description="Helical" evidence="6">
    <location>
        <begin position="141"/>
        <end position="160"/>
    </location>
</feature>
<dbReference type="Pfam" id="PF07690">
    <property type="entry name" value="MFS_1"/>
    <property type="match status" value="1"/>
</dbReference>
<keyword evidence="8" id="KW-1185">Reference proteome</keyword>
<keyword evidence="2 6" id="KW-0812">Transmembrane</keyword>
<accession>C5K840</accession>
<feature type="transmembrane region" description="Helical" evidence="6">
    <location>
        <begin position="114"/>
        <end position="135"/>
    </location>
</feature>
<dbReference type="Gene3D" id="1.20.1250.20">
    <property type="entry name" value="MFS general substrate transporter like domains"/>
    <property type="match status" value="1"/>
</dbReference>
<organism evidence="8">
    <name type="scientific">Perkinsus marinus (strain ATCC 50983 / TXsc)</name>
    <dbReference type="NCBI Taxonomy" id="423536"/>
    <lineage>
        <taxon>Eukaryota</taxon>
        <taxon>Sar</taxon>
        <taxon>Alveolata</taxon>
        <taxon>Perkinsozoa</taxon>
        <taxon>Perkinsea</taxon>
        <taxon>Perkinsida</taxon>
        <taxon>Perkinsidae</taxon>
        <taxon>Perkinsus</taxon>
    </lineage>
</organism>
<feature type="transmembrane region" description="Helical" evidence="6">
    <location>
        <begin position="325"/>
        <end position="347"/>
    </location>
</feature>
<feature type="transmembrane region" description="Helical" evidence="6">
    <location>
        <begin position="296"/>
        <end position="313"/>
    </location>
</feature>